<dbReference type="RefSeq" id="WP_232186993.1">
    <property type="nucleotide sequence ID" value="NZ_JAIOAP010000010.1"/>
</dbReference>
<dbReference type="Proteomes" id="UP001493487">
    <property type="component" value="Unassembled WGS sequence"/>
</dbReference>
<dbReference type="EMBL" id="JASKHM010000011">
    <property type="protein sequence ID" value="MEQ4484399.1"/>
    <property type="molecule type" value="Genomic_DNA"/>
</dbReference>
<evidence type="ECO:0000313" key="1">
    <source>
        <dbReference type="EMBL" id="MEQ4484399.1"/>
    </source>
</evidence>
<proteinExistence type="predicted"/>
<evidence type="ECO:0008006" key="3">
    <source>
        <dbReference type="Google" id="ProtNLM"/>
    </source>
</evidence>
<keyword evidence="2" id="KW-1185">Reference proteome</keyword>
<protein>
    <recommendedName>
        <fullName evidence="3">DUF559 domain-containing protein</fullName>
    </recommendedName>
</protein>
<name>A0ABV1KWA5_9BACL</name>
<comment type="caution">
    <text evidence="1">The sequence shown here is derived from an EMBL/GenBank/DDBJ whole genome shotgun (WGS) entry which is preliminary data.</text>
</comment>
<accession>A0ABV1KWA5</accession>
<sequence>MDFNTAYEAFLEKHRKARKGERLRRLIEGHGFLEKLILENVWWPAIGHFDHLHPEYEVSDFRDGTRFLDYAFLPGVVRLNIEGDGLETHARKISLAGFDDDRIRQNHLILDGWKVLRFTHNRVKERPRLCQQMLFAVHGNDLWQAECRRIFRHSTLARRKGNPAASFPFTSSKAYASERCRRAAAS</sequence>
<reference evidence="1 2" key="1">
    <citation type="journal article" date="2023" name="Genome Announc.">
        <title>Pan-Genome Analyses of the Genus Cohnella and Proposal of the Novel Species Cohnella silvisoli sp. nov., Isolated from Forest Soil.</title>
        <authorList>
            <person name="Wang C."/>
            <person name="Mao L."/>
            <person name="Bao G."/>
            <person name="Zhu H."/>
        </authorList>
    </citation>
    <scope>NUCLEOTIDE SEQUENCE [LARGE SCALE GENOMIC DNA]</scope>
    <source>
        <strain evidence="1 2">NL03-T5-1</strain>
    </source>
</reference>
<gene>
    <name evidence="1" type="ORF">QJS35_18535</name>
</gene>
<organism evidence="1 2">
    <name type="scientific">Cohnella silvisoli</name>
    <dbReference type="NCBI Taxonomy" id="2873699"/>
    <lineage>
        <taxon>Bacteria</taxon>
        <taxon>Bacillati</taxon>
        <taxon>Bacillota</taxon>
        <taxon>Bacilli</taxon>
        <taxon>Bacillales</taxon>
        <taxon>Paenibacillaceae</taxon>
        <taxon>Cohnella</taxon>
    </lineage>
</organism>
<evidence type="ECO:0000313" key="2">
    <source>
        <dbReference type="Proteomes" id="UP001493487"/>
    </source>
</evidence>